<dbReference type="InterPro" id="IPR000504">
    <property type="entry name" value="RRM_dom"/>
</dbReference>
<dbReference type="EMBL" id="HBJA01150665">
    <property type="protein sequence ID" value="CAE0841557.1"/>
    <property type="molecule type" value="Transcribed_RNA"/>
</dbReference>
<feature type="domain" description="RRM" evidence="4">
    <location>
        <begin position="394"/>
        <end position="474"/>
    </location>
</feature>
<name>A0A7S4LP40_9EUGL</name>
<evidence type="ECO:0000256" key="1">
    <source>
        <dbReference type="ARBA" id="ARBA00022737"/>
    </source>
</evidence>
<accession>A0A7S4LP40</accession>
<evidence type="ECO:0000256" key="2">
    <source>
        <dbReference type="ARBA" id="ARBA00022884"/>
    </source>
</evidence>
<dbReference type="Pfam" id="PF00076">
    <property type="entry name" value="RRM_1"/>
    <property type="match status" value="2"/>
</dbReference>
<dbReference type="Gene3D" id="3.30.70.330">
    <property type="match status" value="4"/>
</dbReference>
<organism evidence="5">
    <name type="scientific">Eutreptiella gymnastica</name>
    <dbReference type="NCBI Taxonomy" id="73025"/>
    <lineage>
        <taxon>Eukaryota</taxon>
        <taxon>Discoba</taxon>
        <taxon>Euglenozoa</taxon>
        <taxon>Euglenida</taxon>
        <taxon>Spirocuta</taxon>
        <taxon>Euglenophyceae</taxon>
        <taxon>Eutreptiales</taxon>
        <taxon>Eutreptiaceae</taxon>
        <taxon>Eutreptiella</taxon>
    </lineage>
</organism>
<protein>
    <recommendedName>
        <fullName evidence="4">RRM domain-containing protein</fullName>
    </recommendedName>
</protein>
<sequence>MDLKRPNEDHLGIQAKRTRVEPDPSKVLYFRGLSPDTDEGDLTQFCSPFGRVAAVLRLKEKDQAFVEMESVVASTAILSFFSANQALIRNTPVIIAYSSRKQVTTNNSSSSTSNTPTSSVLHITINNLTHPVDCDVLHHIFSQYGGTVLKIVCYEKLGVRYALLEYTEPNAAMVAMTVLQGHSIYNDGCTLKINYSKLQHVTVRPDDANGRDFTAGLAAMGFPVPVVTAPAPPMVVAPAPAFKPMQPVTVSAPVVQAPRPAGPITAPLLPGSGKVLLVNNLNQERVTCDCLFKLFGTCGDVMRVKILFHKRNMALIEFRDSSHAAQAKTHLNNCALFNSNINIMVSKMNEVPMPPADSQESYEGLTQDYSSSPLHRFKLGASSRNANNITFPNQSLHINNIPDGATQEQLVAVFAMFGQLELFKFFSNTNKMGVARFATINDAVSVLVALHGESLDAYGFVGGQRGLTISFSKSQSQS</sequence>
<evidence type="ECO:0000256" key="3">
    <source>
        <dbReference type="PROSITE-ProRule" id="PRU00176"/>
    </source>
</evidence>
<dbReference type="AlphaFoldDB" id="A0A7S4LP40"/>
<feature type="domain" description="RRM" evidence="4">
    <location>
        <begin position="121"/>
        <end position="198"/>
    </location>
</feature>
<evidence type="ECO:0000313" key="5">
    <source>
        <dbReference type="EMBL" id="CAE0841557.1"/>
    </source>
</evidence>
<feature type="domain" description="RRM" evidence="4">
    <location>
        <begin position="274"/>
        <end position="348"/>
    </location>
</feature>
<dbReference type="InterPro" id="IPR012677">
    <property type="entry name" value="Nucleotide-bd_a/b_plait_sf"/>
</dbReference>
<keyword evidence="2 3" id="KW-0694">RNA-binding</keyword>
<dbReference type="GO" id="GO:0003723">
    <property type="term" value="F:RNA binding"/>
    <property type="evidence" value="ECO:0007669"/>
    <property type="project" value="UniProtKB-UniRule"/>
</dbReference>
<dbReference type="InterPro" id="IPR035979">
    <property type="entry name" value="RBD_domain_sf"/>
</dbReference>
<keyword evidence="1" id="KW-0677">Repeat</keyword>
<dbReference type="Pfam" id="PF13893">
    <property type="entry name" value="RRM_5"/>
    <property type="match status" value="1"/>
</dbReference>
<reference evidence="5" key="1">
    <citation type="submission" date="2021-01" db="EMBL/GenBank/DDBJ databases">
        <authorList>
            <person name="Corre E."/>
            <person name="Pelletier E."/>
            <person name="Niang G."/>
            <person name="Scheremetjew M."/>
            <person name="Finn R."/>
            <person name="Kale V."/>
            <person name="Holt S."/>
            <person name="Cochrane G."/>
            <person name="Meng A."/>
            <person name="Brown T."/>
            <person name="Cohen L."/>
        </authorList>
    </citation>
    <scope>NUCLEOTIDE SEQUENCE</scope>
    <source>
        <strain evidence="5">CCMP1594</strain>
    </source>
</reference>
<dbReference type="PROSITE" id="PS50102">
    <property type="entry name" value="RRM"/>
    <property type="match status" value="4"/>
</dbReference>
<dbReference type="Pfam" id="PF11835">
    <property type="entry name" value="RRM_8"/>
    <property type="match status" value="1"/>
</dbReference>
<proteinExistence type="predicted"/>
<feature type="domain" description="RRM" evidence="4">
    <location>
        <begin position="26"/>
        <end position="100"/>
    </location>
</feature>
<gene>
    <name evidence="5" type="ORF">EGYM00163_LOCUS51712</name>
</gene>
<dbReference type="CDD" id="cd12421">
    <property type="entry name" value="RRM1_PTBP1_hnRNPL_like"/>
    <property type="match status" value="1"/>
</dbReference>
<dbReference type="SMART" id="SM00360">
    <property type="entry name" value="RRM"/>
    <property type="match status" value="4"/>
</dbReference>
<dbReference type="SUPFAM" id="SSF54928">
    <property type="entry name" value="RNA-binding domain, RBD"/>
    <property type="match status" value="3"/>
</dbReference>
<dbReference type="InterPro" id="IPR021790">
    <property type="entry name" value="PTBP1-like_RRM2"/>
</dbReference>
<dbReference type="PANTHER" id="PTHR15592">
    <property type="entry name" value="MATRIN 3/NUCLEAR PROTEIN 220-RELATED"/>
    <property type="match status" value="1"/>
</dbReference>
<evidence type="ECO:0000259" key="4">
    <source>
        <dbReference type="PROSITE" id="PS50102"/>
    </source>
</evidence>